<dbReference type="Gene3D" id="3.40.190.10">
    <property type="entry name" value="Periplasmic binding protein-like II"/>
    <property type="match status" value="2"/>
</dbReference>
<dbReference type="EMBL" id="JAQPOK010000159">
    <property type="protein sequence ID" value="MDJ1181276.1"/>
    <property type="molecule type" value="Genomic_DNA"/>
</dbReference>
<comment type="subcellular location">
    <subcellularLocation>
        <location evidence="1">Cell inner membrane</location>
    </subcellularLocation>
</comment>
<evidence type="ECO:0000313" key="8">
    <source>
        <dbReference type="Proteomes" id="UP001231370"/>
    </source>
</evidence>
<evidence type="ECO:0000256" key="4">
    <source>
        <dbReference type="ARBA" id="ARBA00022519"/>
    </source>
</evidence>
<evidence type="ECO:0000256" key="3">
    <source>
        <dbReference type="ARBA" id="ARBA00022475"/>
    </source>
</evidence>
<keyword evidence="6" id="KW-0472">Membrane</keyword>
<evidence type="ECO:0000313" key="7">
    <source>
        <dbReference type="EMBL" id="MDJ1181276.1"/>
    </source>
</evidence>
<protein>
    <submittedName>
        <fullName evidence="7">ABC transporter substrate-binding protein</fullName>
    </submittedName>
</protein>
<evidence type="ECO:0000256" key="2">
    <source>
        <dbReference type="ARBA" id="ARBA00022448"/>
    </source>
</evidence>
<dbReference type="PANTHER" id="PTHR30024:SF43">
    <property type="entry name" value="BLL4572 PROTEIN"/>
    <property type="match status" value="1"/>
</dbReference>
<accession>A0ABT7BQ04</accession>
<proteinExistence type="predicted"/>
<evidence type="ECO:0000256" key="5">
    <source>
        <dbReference type="ARBA" id="ARBA00023065"/>
    </source>
</evidence>
<evidence type="ECO:0000256" key="6">
    <source>
        <dbReference type="ARBA" id="ARBA00023136"/>
    </source>
</evidence>
<dbReference type="PANTHER" id="PTHR30024">
    <property type="entry name" value="ALIPHATIC SULFONATES-BINDING PROTEIN-RELATED"/>
    <property type="match status" value="1"/>
</dbReference>
<evidence type="ECO:0000256" key="1">
    <source>
        <dbReference type="ARBA" id="ARBA00004533"/>
    </source>
</evidence>
<dbReference type="Proteomes" id="UP001231370">
    <property type="component" value="Unassembled WGS sequence"/>
</dbReference>
<gene>
    <name evidence="7" type="ORF">PJF56_20650</name>
</gene>
<sequence length="490" mass="54892">MLKFHTQSHIEGMSCPYCQELLLQSGLEGKLAQQLGGPSSEQQIVWQDLLNSAGGAMNVMAAAFGDRARDAQHDRLLADSGIEPYPSAHFDRRKFLQHLLLGAMVTTLSNCTGAGNRREPFSSDIPTTRLEKTHLKIAFLPITCATPIIMAQPLGFYEKYGLTVELIKMNSWTQVRDAAIAGELDAYHMLSPMPLAMSLGLGSVPSAIKLASIENINGNAITVASRHRQTVKGPKDFKGFRIAIPFIYSMHNLLLRYYLAVGGLHPDRDVELVTLPPPQMLSGLRDGTIDAMIVAEPFNQQAVEQGIGFIHLLTQELWPGHPCCSFTASQSWIDEHPSTFRALNKAIIDSANYARQAYHRREIAQAIASPEYINANPKTLEAVLTGNFDDGLGKRRNIPDRIDFDPYPWKSFSYWITTQFQRWGLLTNDNFQHEAIADRVFMTGLARQLSKQLGQTPPTLILRYEDLKFGRFDPTEPNQYLQQQIAKYKF</sequence>
<dbReference type="RefSeq" id="WP_283764575.1">
    <property type="nucleotide sequence ID" value="NZ_JAQPOK010000159.1"/>
</dbReference>
<keyword evidence="5" id="KW-0406">Ion transport</keyword>
<keyword evidence="4" id="KW-0997">Cell inner membrane</keyword>
<dbReference type="CDD" id="cd13553">
    <property type="entry name" value="PBP2_NrtA_CpmA_like"/>
    <property type="match status" value="1"/>
</dbReference>
<keyword evidence="8" id="KW-1185">Reference proteome</keyword>
<reference evidence="7 8" key="1">
    <citation type="submission" date="2023-01" db="EMBL/GenBank/DDBJ databases">
        <title>Novel diversity within Roseofilum (Cyanobacteria; Desertifilaceae) from marine benthic mats with descriptions of four novel species.</title>
        <authorList>
            <person name="Wang Y."/>
            <person name="Berthold D.E."/>
            <person name="Hu J."/>
            <person name="Lefler F.W."/>
            <person name="Laughinghouse H.D. IV."/>
        </authorList>
    </citation>
    <scope>NUCLEOTIDE SEQUENCE [LARGE SCALE GENOMIC DNA]</scope>
    <source>
        <strain evidence="7 8">BLCC-M91</strain>
    </source>
</reference>
<name>A0ABT7BQ04_9CYAN</name>
<keyword evidence="2" id="KW-0813">Transport</keyword>
<dbReference type="InterPro" id="IPR044527">
    <property type="entry name" value="NrtA/CpmA_ABC-bd_dom"/>
</dbReference>
<dbReference type="Pfam" id="PF13379">
    <property type="entry name" value="NMT1_2"/>
    <property type="match status" value="1"/>
</dbReference>
<dbReference type="SUPFAM" id="SSF53850">
    <property type="entry name" value="Periplasmic binding protein-like II"/>
    <property type="match status" value="1"/>
</dbReference>
<keyword evidence="3" id="KW-1003">Cell membrane</keyword>
<comment type="caution">
    <text evidence="7">The sequence shown here is derived from an EMBL/GenBank/DDBJ whole genome shotgun (WGS) entry which is preliminary data.</text>
</comment>
<organism evidence="7 8">
    <name type="scientific">Roseofilum halophilum BLCC-M91</name>
    <dbReference type="NCBI Taxonomy" id="3022259"/>
    <lineage>
        <taxon>Bacteria</taxon>
        <taxon>Bacillati</taxon>
        <taxon>Cyanobacteriota</taxon>
        <taxon>Cyanophyceae</taxon>
        <taxon>Desertifilales</taxon>
        <taxon>Desertifilaceae</taxon>
        <taxon>Roseofilum</taxon>
        <taxon>Roseofilum halophilum</taxon>
    </lineage>
</organism>